<dbReference type="InterPro" id="IPR004156">
    <property type="entry name" value="OATP"/>
</dbReference>
<dbReference type="EMBL" id="JAEAOA010000577">
    <property type="protein sequence ID" value="KAK3598170.1"/>
    <property type="molecule type" value="Genomic_DNA"/>
</dbReference>
<dbReference type="InterPro" id="IPR036259">
    <property type="entry name" value="MFS_trans_sf"/>
</dbReference>
<feature type="transmembrane region" description="Helical" evidence="9">
    <location>
        <begin position="248"/>
        <end position="272"/>
    </location>
</feature>
<dbReference type="AlphaFoldDB" id="A0AAE0W2S1"/>
<feature type="transmembrane region" description="Helical" evidence="9">
    <location>
        <begin position="392"/>
        <end position="411"/>
    </location>
</feature>
<feature type="transmembrane region" description="Helical" evidence="9">
    <location>
        <begin position="111"/>
        <end position="131"/>
    </location>
</feature>
<dbReference type="InterPro" id="IPR036058">
    <property type="entry name" value="Kazal_dom_sf"/>
</dbReference>
<keyword evidence="13" id="KW-1185">Reference proteome</keyword>
<evidence type="ECO:0000256" key="8">
    <source>
        <dbReference type="PROSITE-ProRule" id="PRU00500"/>
    </source>
</evidence>
<dbReference type="Pfam" id="PF03137">
    <property type="entry name" value="OATP"/>
    <property type="match status" value="1"/>
</dbReference>
<dbReference type="PANTHER" id="PTHR11388:SF160">
    <property type="entry name" value="SOLUTE CARRIER ORGANIC ANION TRANSPORTER FAMILY MEMBER"/>
    <property type="match status" value="1"/>
</dbReference>
<evidence type="ECO:0000256" key="9">
    <source>
        <dbReference type="RuleBase" id="RU362056"/>
    </source>
</evidence>
<keyword evidence="3" id="KW-1003">Cell membrane</keyword>
<name>A0AAE0W2S1_9BIVA</name>
<comment type="subcellular location">
    <subcellularLocation>
        <location evidence="1 9">Cell membrane</location>
        <topology evidence="1 9">Multi-pass membrane protein</topology>
    </subcellularLocation>
</comment>
<reference evidence="12" key="3">
    <citation type="submission" date="2023-05" db="EMBL/GenBank/DDBJ databases">
        <authorList>
            <person name="Smith C.H."/>
        </authorList>
    </citation>
    <scope>NUCLEOTIDE SEQUENCE</scope>
    <source>
        <strain evidence="12">CHS0354</strain>
        <tissue evidence="12">Mantle</tissue>
    </source>
</reference>
<comment type="caution">
    <text evidence="12">The sequence shown here is derived from an EMBL/GenBank/DDBJ whole genome shotgun (WGS) entry which is preliminary data.</text>
</comment>
<keyword evidence="5 9" id="KW-1133">Transmembrane helix</keyword>
<dbReference type="Gene3D" id="1.20.1250.20">
    <property type="entry name" value="MFS general substrate transporter like domains"/>
    <property type="match status" value="1"/>
</dbReference>
<feature type="transmembrane region" description="Helical" evidence="9">
    <location>
        <begin position="355"/>
        <end position="380"/>
    </location>
</feature>
<dbReference type="GO" id="GO:0006811">
    <property type="term" value="P:monoatomic ion transport"/>
    <property type="evidence" value="ECO:0007669"/>
    <property type="project" value="UniProtKB-KW"/>
</dbReference>
<gene>
    <name evidence="12" type="ORF">CHS0354_008845</name>
</gene>
<dbReference type="GO" id="GO:0016323">
    <property type="term" value="C:basolateral plasma membrane"/>
    <property type="evidence" value="ECO:0007669"/>
    <property type="project" value="TreeGrafter"/>
</dbReference>
<proteinExistence type="inferred from homology"/>
<comment type="similarity">
    <text evidence="2 9">Belongs to the organo anion transporter (TC 2.A.60) family.</text>
</comment>
<dbReference type="GO" id="GO:0043252">
    <property type="term" value="P:sodium-independent organic anion transport"/>
    <property type="evidence" value="ECO:0007669"/>
    <property type="project" value="TreeGrafter"/>
</dbReference>
<keyword evidence="9" id="KW-0813">Transport</keyword>
<evidence type="ECO:0000256" key="4">
    <source>
        <dbReference type="ARBA" id="ARBA00022692"/>
    </source>
</evidence>
<accession>A0AAE0W2S1</accession>
<dbReference type="SUPFAM" id="SSF100895">
    <property type="entry name" value="Kazal-type serine protease inhibitors"/>
    <property type="match status" value="1"/>
</dbReference>
<feature type="transmembrane region" description="Helical" evidence="9">
    <location>
        <begin position="43"/>
        <end position="62"/>
    </location>
</feature>
<dbReference type="PROSITE" id="PS51162">
    <property type="entry name" value="THYROGLOBULIN_1_2"/>
    <property type="match status" value="1"/>
</dbReference>
<feature type="transmembrane region" description="Helical" evidence="9">
    <location>
        <begin position="200"/>
        <end position="228"/>
    </location>
</feature>
<evidence type="ECO:0000256" key="5">
    <source>
        <dbReference type="ARBA" id="ARBA00022989"/>
    </source>
</evidence>
<feature type="transmembrane region" description="Helical" evidence="9">
    <location>
        <begin position="598"/>
        <end position="620"/>
    </location>
</feature>
<feature type="transmembrane region" description="Helical" evidence="9">
    <location>
        <begin position="163"/>
        <end position="188"/>
    </location>
</feature>
<feature type="transmembrane region" description="Helical" evidence="9">
    <location>
        <begin position="507"/>
        <end position="525"/>
    </location>
</feature>
<feature type="domain" description="Thyroglobulin type-1" evidence="10">
    <location>
        <begin position="436"/>
        <end position="505"/>
    </location>
</feature>
<dbReference type="Proteomes" id="UP001195483">
    <property type="component" value="Unassembled WGS sequence"/>
</dbReference>
<dbReference type="Pfam" id="PF07648">
    <property type="entry name" value="Kazal_2"/>
    <property type="match status" value="1"/>
</dbReference>
<evidence type="ECO:0000256" key="3">
    <source>
        <dbReference type="ARBA" id="ARBA00022475"/>
    </source>
</evidence>
<sequence length="674" mass="73073">MDDNDISDADNNRVTDKESDLDVRCGYGNCKPGWLQKLNQPKILLALLCIFTALQGFVVNGVNNVNTSTLERRFQLPSSRVGLISSAYDFVAAIVGIFASFYGSRYHKARWLSLAAVAFGAGSFTMALPHFTTGLYQSGDGISKTCTLSQNPEQCKDEGLQNYIYVLMFGQCLHGLGGAVLFTVGVGLIDDSVPATSSPLYLGIFYGCSLLGPGIGYIVGGNFLNIYVDFEQVDSGRMTTSDPRWVGAWWLGFLLSCGLFWIIAIPLSAFGAELPTSKSIRDNRVSLAYKDDGKSRAGSENGAISILEFPAALYRLLRNPTYICFTIGGAAEGIINSGMATFLPKFIQNQYNLAASSAAILTGLVVIPGAAGGNFVGGLVCKCMKLKVKGMARLSFVGCLLTVLFFTVLFLRCDKAELVGVDHHYINSSAEDVSLTTQCNSECNCTTLFYEPVCDSDGLRYFSACHAGCFNTVTSEKVFSNCSCVGVQPGKNISMVTTEACQSSCSLIYVFLPIVFVALFCNFLPATPSDSAILRCIHDGDRTFGIGVKKFIIRMAGTVPGPILFGSVTDLTCASWSEKCGEKTSCWLYNSEDLARNYFLLIVCCKFVSSVFFLLAHLFYVPSKPNVLHALKESGEQEYCKTEISQDGSTTDNNDVNTDVHCIMLNSNSMQTKL</sequence>
<evidence type="ECO:0000256" key="1">
    <source>
        <dbReference type="ARBA" id="ARBA00004651"/>
    </source>
</evidence>
<feature type="transmembrane region" description="Helical" evidence="9">
    <location>
        <begin position="82"/>
        <end position="104"/>
    </location>
</feature>
<keyword evidence="4 9" id="KW-0812">Transmembrane</keyword>
<organism evidence="12 13">
    <name type="scientific">Potamilus streckersoni</name>
    <dbReference type="NCBI Taxonomy" id="2493646"/>
    <lineage>
        <taxon>Eukaryota</taxon>
        <taxon>Metazoa</taxon>
        <taxon>Spiralia</taxon>
        <taxon>Lophotrochozoa</taxon>
        <taxon>Mollusca</taxon>
        <taxon>Bivalvia</taxon>
        <taxon>Autobranchia</taxon>
        <taxon>Heteroconchia</taxon>
        <taxon>Palaeoheterodonta</taxon>
        <taxon>Unionida</taxon>
        <taxon>Unionoidea</taxon>
        <taxon>Unionidae</taxon>
        <taxon>Ambleminae</taxon>
        <taxon>Lampsilini</taxon>
        <taxon>Potamilus</taxon>
    </lineage>
</organism>
<evidence type="ECO:0000259" key="11">
    <source>
        <dbReference type="PROSITE" id="PS51465"/>
    </source>
</evidence>
<dbReference type="SUPFAM" id="SSF103473">
    <property type="entry name" value="MFS general substrate transporter"/>
    <property type="match status" value="1"/>
</dbReference>
<feature type="domain" description="Kazal-like" evidence="11">
    <location>
        <begin position="433"/>
        <end position="486"/>
    </location>
</feature>
<evidence type="ECO:0000313" key="13">
    <source>
        <dbReference type="Proteomes" id="UP001195483"/>
    </source>
</evidence>
<reference evidence="12" key="1">
    <citation type="journal article" date="2021" name="Genome Biol. Evol.">
        <title>A High-Quality Reference Genome for a Parasitic Bivalve with Doubly Uniparental Inheritance (Bivalvia: Unionida).</title>
        <authorList>
            <person name="Smith C.H."/>
        </authorList>
    </citation>
    <scope>NUCLEOTIDE SEQUENCE</scope>
    <source>
        <strain evidence="12">CHS0354</strain>
    </source>
</reference>
<reference evidence="12" key="2">
    <citation type="journal article" date="2021" name="Genome Biol. Evol.">
        <title>Developing a high-quality reference genome for a parasitic bivalve with doubly uniparental inheritance (Bivalvia: Unionida).</title>
        <authorList>
            <person name="Smith C.H."/>
        </authorList>
    </citation>
    <scope>NUCLEOTIDE SEQUENCE</scope>
    <source>
        <strain evidence="12">CHS0354</strain>
        <tissue evidence="12">Mantle</tissue>
    </source>
</reference>
<dbReference type="GO" id="GO:0015347">
    <property type="term" value="F:sodium-independent organic anion transmembrane transporter activity"/>
    <property type="evidence" value="ECO:0007669"/>
    <property type="project" value="TreeGrafter"/>
</dbReference>
<protein>
    <recommendedName>
        <fullName evidence="9">Solute carrier organic anion transporter family member</fullName>
    </recommendedName>
</protein>
<evidence type="ECO:0000256" key="6">
    <source>
        <dbReference type="ARBA" id="ARBA00023136"/>
    </source>
</evidence>
<dbReference type="PROSITE" id="PS51465">
    <property type="entry name" value="KAZAL_2"/>
    <property type="match status" value="1"/>
</dbReference>
<keyword evidence="7" id="KW-1015">Disulfide bond</keyword>
<dbReference type="InterPro" id="IPR002350">
    <property type="entry name" value="Kazal_dom"/>
</dbReference>
<dbReference type="InterPro" id="IPR000716">
    <property type="entry name" value="Thyroglobulin_1"/>
</dbReference>
<keyword evidence="6 9" id="KW-0472">Membrane</keyword>
<keyword evidence="9" id="KW-0406">Ion transport</keyword>
<evidence type="ECO:0000256" key="7">
    <source>
        <dbReference type="ARBA" id="ARBA00023157"/>
    </source>
</evidence>
<evidence type="ECO:0000259" key="10">
    <source>
        <dbReference type="PROSITE" id="PS51162"/>
    </source>
</evidence>
<dbReference type="PANTHER" id="PTHR11388">
    <property type="entry name" value="ORGANIC ANION TRANSPORTER"/>
    <property type="match status" value="1"/>
</dbReference>
<dbReference type="NCBIfam" id="TIGR00805">
    <property type="entry name" value="oat"/>
    <property type="match status" value="1"/>
</dbReference>
<comment type="caution">
    <text evidence="8 9">Lacks conserved residue(s) required for the propagation of feature annotation.</text>
</comment>
<evidence type="ECO:0000313" key="12">
    <source>
        <dbReference type="EMBL" id="KAK3598170.1"/>
    </source>
</evidence>
<feature type="transmembrane region" description="Helical" evidence="9">
    <location>
        <begin position="322"/>
        <end position="343"/>
    </location>
</feature>
<evidence type="ECO:0000256" key="2">
    <source>
        <dbReference type="ARBA" id="ARBA00009657"/>
    </source>
</evidence>